<dbReference type="RefSeq" id="WP_131919608.1">
    <property type="nucleotide sequence ID" value="NZ_JAOQNU010000016.1"/>
</dbReference>
<keyword evidence="4 7" id="KW-0812">Transmembrane</keyword>
<comment type="similarity">
    <text evidence="7">Belongs to the binding-protein-dependent transport system permease family.</text>
</comment>
<feature type="transmembrane region" description="Helical" evidence="7">
    <location>
        <begin position="236"/>
        <end position="255"/>
    </location>
</feature>
<evidence type="ECO:0000313" key="9">
    <source>
        <dbReference type="EMBL" id="TCP63631.1"/>
    </source>
</evidence>
<keyword evidence="3" id="KW-1003">Cell membrane</keyword>
<gene>
    <name evidence="9" type="ORF">EDD73_11756</name>
</gene>
<keyword evidence="10" id="KW-1185">Reference proteome</keyword>
<dbReference type="SUPFAM" id="SSF161098">
    <property type="entry name" value="MetI-like"/>
    <property type="match status" value="1"/>
</dbReference>
<evidence type="ECO:0000256" key="6">
    <source>
        <dbReference type="ARBA" id="ARBA00023136"/>
    </source>
</evidence>
<name>A0A4R2RUL6_9FIRM</name>
<dbReference type="FunFam" id="1.10.3720.10:FF:000003">
    <property type="entry name" value="Aliphatic sulfonate ABC transporter permease"/>
    <property type="match status" value="1"/>
</dbReference>
<dbReference type="EMBL" id="SLXT01000017">
    <property type="protein sequence ID" value="TCP63631.1"/>
    <property type="molecule type" value="Genomic_DNA"/>
</dbReference>
<evidence type="ECO:0000256" key="7">
    <source>
        <dbReference type="RuleBase" id="RU363032"/>
    </source>
</evidence>
<feature type="transmembrane region" description="Helical" evidence="7">
    <location>
        <begin position="28"/>
        <end position="51"/>
    </location>
</feature>
<comment type="caution">
    <text evidence="9">The sequence shown here is derived from an EMBL/GenBank/DDBJ whole genome shotgun (WGS) entry which is preliminary data.</text>
</comment>
<dbReference type="PROSITE" id="PS50928">
    <property type="entry name" value="ABC_TM1"/>
    <property type="match status" value="1"/>
</dbReference>
<dbReference type="OrthoDB" id="9796361at2"/>
<accession>A0A4R2RUL6</accession>
<evidence type="ECO:0000256" key="5">
    <source>
        <dbReference type="ARBA" id="ARBA00022989"/>
    </source>
</evidence>
<dbReference type="Gene3D" id="1.10.3720.10">
    <property type="entry name" value="MetI-like"/>
    <property type="match status" value="1"/>
</dbReference>
<dbReference type="InterPro" id="IPR035906">
    <property type="entry name" value="MetI-like_sf"/>
</dbReference>
<dbReference type="GO" id="GO:0042918">
    <property type="term" value="P:alkanesulfonate transmembrane transport"/>
    <property type="evidence" value="ECO:0007669"/>
    <property type="project" value="UniProtKB-ARBA"/>
</dbReference>
<comment type="subcellular location">
    <subcellularLocation>
        <location evidence="1 7">Cell membrane</location>
        <topology evidence="1 7">Multi-pass membrane protein</topology>
    </subcellularLocation>
</comment>
<dbReference type="Proteomes" id="UP000294813">
    <property type="component" value="Unassembled WGS sequence"/>
</dbReference>
<proteinExistence type="inferred from homology"/>
<organism evidence="9 10">
    <name type="scientific">Heliophilum fasciatum</name>
    <dbReference type="NCBI Taxonomy" id="35700"/>
    <lineage>
        <taxon>Bacteria</taxon>
        <taxon>Bacillati</taxon>
        <taxon>Bacillota</taxon>
        <taxon>Clostridia</taxon>
        <taxon>Eubacteriales</taxon>
        <taxon>Heliobacteriaceae</taxon>
        <taxon>Heliophilum</taxon>
    </lineage>
</organism>
<evidence type="ECO:0000259" key="8">
    <source>
        <dbReference type="PROSITE" id="PS50928"/>
    </source>
</evidence>
<keyword evidence="2 7" id="KW-0813">Transport</keyword>
<keyword evidence="5 7" id="KW-1133">Transmembrane helix</keyword>
<dbReference type="AlphaFoldDB" id="A0A4R2RUL6"/>
<dbReference type="PANTHER" id="PTHR30151">
    <property type="entry name" value="ALKANE SULFONATE ABC TRANSPORTER-RELATED, MEMBRANE SUBUNIT"/>
    <property type="match status" value="1"/>
</dbReference>
<evidence type="ECO:0000313" key="10">
    <source>
        <dbReference type="Proteomes" id="UP000294813"/>
    </source>
</evidence>
<dbReference type="GO" id="GO:0005886">
    <property type="term" value="C:plasma membrane"/>
    <property type="evidence" value="ECO:0007669"/>
    <property type="project" value="UniProtKB-SubCell"/>
</dbReference>
<keyword evidence="6 7" id="KW-0472">Membrane</keyword>
<dbReference type="CDD" id="cd06261">
    <property type="entry name" value="TM_PBP2"/>
    <property type="match status" value="1"/>
</dbReference>
<evidence type="ECO:0000256" key="4">
    <source>
        <dbReference type="ARBA" id="ARBA00022692"/>
    </source>
</evidence>
<feature type="transmembrane region" description="Helical" evidence="7">
    <location>
        <begin position="204"/>
        <end position="224"/>
    </location>
</feature>
<evidence type="ECO:0000256" key="3">
    <source>
        <dbReference type="ARBA" id="ARBA00022475"/>
    </source>
</evidence>
<dbReference type="InterPro" id="IPR000515">
    <property type="entry name" value="MetI-like"/>
</dbReference>
<reference evidence="9 10" key="1">
    <citation type="submission" date="2019-03" db="EMBL/GenBank/DDBJ databases">
        <title>Genomic Encyclopedia of Type Strains, Phase IV (KMG-IV): sequencing the most valuable type-strain genomes for metagenomic binning, comparative biology and taxonomic classification.</title>
        <authorList>
            <person name="Goeker M."/>
        </authorList>
    </citation>
    <scope>NUCLEOTIDE SEQUENCE [LARGE SCALE GENOMIC DNA]</scope>
    <source>
        <strain evidence="9 10">DSM 11170</strain>
    </source>
</reference>
<evidence type="ECO:0000256" key="2">
    <source>
        <dbReference type="ARBA" id="ARBA00022448"/>
    </source>
</evidence>
<protein>
    <submittedName>
        <fullName evidence="9">Sulfonate transport system permease protein</fullName>
    </submittedName>
</protein>
<feature type="transmembrane region" description="Helical" evidence="7">
    <location>
        <begin position="141"/>
        <end position="160"/>
    </location>
</feature>
<sequence length="272" mass="30543">MSLHLGKGTAPKVRRYPKNNQTFTWQQFILPIVLLIIWQMFFELGLIRSIVLPPPSTVMKTIGELLQNGQLFKHLGFSLIRVLEGFSLAVLFGLTLGIAMGLFRNVYLWLDMLIQVLRPIPPIAWIPLAILWFGIDEMSKIFIIFLGAFFPILINVIEGISQTDHKFVEVAKVLEISRLKFTSKIVLPGALPSIMTGLRVGLGFSWMCVVAAELIAGTEGIGYMIMDARQLAQTDVVLVGMLTIGITGKCFDYMLKALERKLLRWKTTYQGA</sequence>
<evidence type="ECO:0000256" key="1">
    <source>
        <dbReference type="ARBA" id="ARBA00004651"/>
    </source>
</evidence>
<dbReference type="Pfam" id="PF00528">
    <property type="entry name" value="BPD_transp_1"/>
    <property type="match status" value="1"/>
</dbReference>
<dbReference type="PANTHER" id="PTHR30151:SF38">
    <property type="entry name" value="ALIPHATIC SULFONATES TRANSPORT PERMEASE PROTEIN SSUC-RELATED"/>
    <property type="match status" value="1"/>
</dbReference>
<feature type="transmembrane region" description="Helical" evidence="7">
    <location>
        <begin position="85"/>
        <end position="104"/>
    </location>
</feature>
<feature type="domain" description="ABC transmembrane type-1" evidence="8">
    <location>
        <begin position="75"/>
        <end position="255"/>
    </location>
</feature>
<feature type="transmembrane region" description="Helical" evidence="7">
    <location>
        <begin position="116"/>
        <end position="135"/>
    </location>
</feature>